<proteinExistence type="predicted"/>
<dbReference type="Pfam" id="PF01755">
    <property type="entry name" value="Glyco_transf_25"/>
    <property type="match status" value="1"/>
</dbReference>
<dbReference type="EMBL" id="MN739626">
    <property type="protein sequence ID" value="QHT16740.1"/>
    <property type="molecule type" value="Genomic_DNA"/>
</dbReference>
<organism evidence="2">
    <name type="scientific">viral metagenome</name>
    <dbReference type="NCBI Taxonomy" id="1070528"/>
    <lineage>
        <taxon>unclassified sequences</taxon>
        <taxon>metagenomes</taxon>
        <taxon>organismal metagenomes</taxon>
    </lineage>
</organism>
<feature type="domain" description="Glycosyl transferase family 25" evidence="1">
    <location>
        <begin position="2"/>
        <end position="184"/>
    </location>
</feature>
<dbReference type="InterPro" id="IPR002654">
    <property type="entry name" value="Glyco_trans_25"/>
</dbReference>
<name>A0A6C0DKH7_9ZZZZ</name>
<dbReference type="AlphaFoldDB" id="A0A6C0DKH7"/>
<protein>
    <recommendedName>
        <fullName evidence="1">Glycosyl transferase family 25 domain-containing protein</fullName>
    </recommendedName>
</protein>
<evidence type="ECO:0000259" key="1">
    <source>
        <dbReference type="Pfam" id="PF01755"/>
    </source>
</evidence>
<dbReference type="CDD" id="cd06532">
    <property type="entry name" value="Glyco_transf_25"/>
    <property type="match status" value="1"/>
</dbReference>
<sequence length="217" mass="25399">MKKFVINLKRRPDRLETFKNQCPFTDVEIVHGFDGKHMNLEPLAYERLMVDRFRDLRNGEIGVFISHLRIFKSIVENNYPMALIFEDDVIFCDNFLDKFNNILKEIPSDADIFYVGGRFTPDYCMRDGTMVSNNIIRHNTTNKQWLGSNMDKDRTMHAYIISFNLAKKCLDTFHSSKLIRNAVDSWILNLCLENSIDVYNSYPLLCHSPIQGDSDIR</sequence>
<evidence type="ECO:0000313" key="2">
    <source>
        <dbReference type="EMBL" id="QHT16740.1"/>
    </source>
</evidence>
<accession>A0A6C0DKH7</accession>
<reference evidence="2" key="1">
    <citation type="journal article" date="2020" name="Nature">
        <title>Giant virus diversity and host interactions through global metagenomics.</title>
        <authorList>
            <person name="Schulz F."/>
            <person name="Roux S."/>
            <person name="Paez-Espino D."/>
            <person name="Jungbluth S."/>
            <person name="Walsh D.A."/>
            <person name="Denef V.J."/>
            <person name="McMahon K.D."/>
            <person name="Konstantinidis K.T."/>
            <person name="Eloe-Fadrosh E.A."/>
            <person name="Kyrpides N.C."/>
            <person name="Woyke T."/>
        </authorList>
    </citation>
    <scope>NUCLEOTIDE SEQUENCE</scope>
    <source>
        <strain evidence="2">GVMAG-M-3300023174-189</strain>
    </source>
</reference>